<reference evidence="2 3" key="1">
    <citation type="submission" date="2018-11" db="EMBL/GenBank/DDBJ databases">
        <authorList>
            <person name="Da X."/>
        </authorList>
    </citation>
    <scope>NUCLEOTIDE SEQUENCE [LARGE SCALE GENOMIC DNA]</scope>
    <source>
        <strain evidence="2 3">S14-144</strain>
    </source>
</reference>
<proteinExistence type="predicted"/>
<sequence length="101" mass="11577">MNNDVPLRITWVVLCTPPEAKPYSEYVEGTRLSQTTGQLQIFDSGRVVRSYAAGSWRNFCEWVPVPEVYPLTIIRLDPEQSLPTPRSHSEEADSATHRQFR</sequence>
<protein>
    <submittedName>
        <fullName evidence="2">Uncharacterized protein</fullName>
    </submittedName>
</protein>
<organism evidence="2 3">
    <name type="scientific">Nakamurella antarctica</name>
    <dbReference type="NCBI Taxonomy" id="1902245"/>
    <lineage>
        <taxon>Bacteria</taxon>
        <taxon>Bacillati</taxon>
        <taxon>Actinomycetota</taxon>
        <taxon>Actinomycetes</taxon>
        <taxon>Nakamurellales</taxon>
        <taxon>Nakamurellaceae</taxon>
        <taxon>Nakamurella</taxon>
    </lineage>
</organism>
<name>A0A3G8ZI12_9ACTN</name>
<dbReference type="EMBL" id="CP034170">
    <property type="protein sequence ID" value="AZI57009.1"/>
    <property type="molecule type" value="Genomic_DNA"/>
</dbReference>
<evidence type="ECO:0000313" key="2">
    <source>
        <dbReference type="EMBL" id="AZI57009.1"/>
    </source>
</evidence>
<gene>
    <name evidence="2" type="ORF">EH165_01320</name>
</gene>
<dbReference type="KEGG" id="nak:EH165_01320"/>
<feature type="region of interest" description="Disordered" evidence="1">
    <location>
        <begin position="79"/>
        <end position="101"/>
    </location>
</feature>
<reference evidence="2 3" key="2">
    <citation type="submission" date="2018-12" db="EMBL/GenBank/DDBJ databases">
        <title>Nakamurella antarcticus sp. nov., isolated from Antarctica South Shetland Islands soil.</title>
        <authorList>
            <person name="Peng F."/>
        </authorList>
    </citation>
    <scope>NUCLEOTIDE SEQUENCE [LARGE SCALE GENOMIC DNA]</scope>
    <source>
        <strain evidence="2 3">S14-144</strain>
    </source>
</reference>
<accession>A0A3G8ZI12</accession>
<feature type="compositionally biased region" description="Basic and acidic residues" evidence="1">
    <location>
        <begin position="87"/>
        <end position="101"/>
    </location>
</feature>
<dbReference type="AlphaFoldDB" id="A0A3G8ZI12"/>
<dbReference type="RefSeq" id="WP_124797694.1">
    <property type="nucleotide sequence ID" value="NZ_CP034170.1"/>
</dbReference>
<dbReference type="Proteomes" id="UP000268084">
    <property type="component" value="Chromosome"/>
</dbReference>
<keyword evidence="3" id="KW-1185">Reference proteome</keyword>
<evidence type="ECO:0000313" key="3">
    <source>
        <dbReference type="Proteomes" id="UP000268084"/>
    </source>
</evidence>
<evidence type="ECO:0000256" key="1">
    <source>
        <dbReference type="SAM" id="MobiDB-lite"/>
    </source>
</evidence>